<comment type="similarity">
    <text evidence="2">Belongs to the zinc-containing alcohol dehydrogenase family.</text>
</comment>
<reference evidence="8" key="2">
    <citation type="submission" date="2020-09" db="EMBL/GenBank/DDBJ databases">
        <authorList>
            <person name="Sun Q."/>
            <person name="Zhou Y."/>
        </authorList>
    </citation>
    <scope>NUCLEOTIDE SEQUENCE</scope>
    <source>
        <strain evidence="8">CGMCC 4.7306</strain>
    </source>
</reference>
<dbReference type="Gene3D" id="3.40.50.720">
    <property type="entry name" value="NAD(P)-binding Rossmann-like Domain"/>
    <property type="match status" value="1"/>
</dbReference>
<evidence type="ECO:0000313" key="9">
    <source>
        <dbReference type="Proteomes" id="UP000613840"/>
    </source>
</evidence>
<dbReference type="GO" id="GO:0016491">
    <property type="term" value="F:oxidoreductase activity"/>
    <property type="evidence" value="ECO:0007669"/>
    <property type="project" value="UniProtKB-KW"/>
</dbReference>
<comment type="caution">
    <text evidence="8">The sequence shown here is derived from an EMBL/GenBank/DDBJ whole genome shotgun (WGS) entry which is preliminary data.</text>
</comment>
<sequence>MVITAPGVAELAQVTVTAPDPGEVTVRAEFSGVSTGTDRWTAQGRFDWGTARFPLVPGYQKVGFVVDAGEGAEDWVGRAVFVASAHDFGDAAAQSGGHAEYSNHRLEHVYALRQAQGSEPGRRFFDPRLSLGISIQVGYNAAHRIQPARVRRVAVIGDGIIGLSAALTAVGLGYQVAVVGRHEDRLAIATGAGGIAIDSASARQDVRAFTPEAIIDTIQSAESFAIVIDSLPRDYGQVVYSGFTPGMPDAWASMTVLQQHSITAHFQSGWTRERLTRVLDAIERDEPGFSRIPTAEVEVDQAGAFFTDLIGGVPVPPASVINWRSER</sequence>
<feature type="domain" description="3-hydroxyacyl-CoA dehydrogenase NAD binding" evidence="6">
    <location>
        <begin position="153"/>
        <end position="225"/>
    </location>
</feature>
<proteinExistence type="inferred from homology"/>
<dbReference type="Gene3D" id="3.90.180.10">
    <property type="entry name" value="Medium-chain alcohol dehydrogenases, catalytic domain"/>
    <property type="match status" value="2"/>
</dbReference>
<gene>
    <name evidence="8" type="ORF">GCM10011575_38780</name>
</gene>
<accession>A0A917SH12</accession>
<evidence type="ECO:0000259" key="6">
    <source>
        <dbReference type="Pfam" id="PF02737"/>
    </source>
</evidence>
<evidence type="ECO:0000256" key="3">
    <source>
        <dbReference type="ARBA" id="ARBA00022723"/>
    </source>
</evidence>
<dbReference type="InterPro" id="IPR036291">
    <property type="entry name" value="NAD(P)-bd_dom_sf"/>
</dbReference>
<keyword evidence="5" id="KW-0560">Oxidoreductase</keyword>
<dbReference type="Pfam" id="PF02737">
    <property type="entry name" value="3HCDH_N"/>
    <property type="match status" value="1"/>
</dbReference>
<evidence type="ECO:0000256" key="4">
    <source>
        <dbReference type="ARBA" id="ARBA00022833"/>
    </source>
</evidence>
<dbReference type="GO" id="GO:0006631">
    <property type="term" value="P:fatty acid metabolic process"/>
    <property type="evidence" value="ECO:0007669"/>
    <property type="project" value="InterPro"/>
</dbReference>
<dbReference type="SUPFAM" id="SSF51735">
    <property type="entry name" value="NAD(P)-binding Rossmann-fold domains"/>
    <property type="match status" value="1"/>
</dbReference>
<dbReference type="SUPFAM" id="SSF50129">
    <property type="entry name" value="GroES-like"/>
    <property type="match status" value="1"/>
</dbReference>
<dbReference type="Proteomes" id="UP000613840">
    <property type="component" value="Unassembled WGS sequence"/>
</dbReference>
<dbReference type="InterPro" id="IPR013154">
    <property type="entry name" value="ADH-like_N"/>
</dbReference>
<reference evidence="8" key="1">
    <citation type="journal article" date="2014" name="Int. J. Syst. Evol. Microbiol.">
        <title>Complete genome sequence of Corynebacterium casei LMG S-19264T (=DSM 44701T), isolated from a smear-ripened cheese.</title>
        <authorList>
            <consortium name="US DOE Joint Genome Institute (JGI-PGF)"/>
            <person name="Walter F."/>
            <person name="Albersmeier A."/>
            <person name="Kalinowski J."/>
            <person name="Ruckert C."/>
        </authorList>
    </citation>
    <scope>NUCLEOTIDE SEQUENCE</scope>
    <source>
        <strain evidence="8">CGMCC 4.7306</strain>
    </source>
</reference>
<dbReference type="CDD" id="cd05188">
    <property type="entry name" value="MDR"/>
    <property type="match status" value="1"/>
</dbReference>
<dbReference type="PANTHER" id="PTHR43350">
    <property type="entry name" value="NAD-DEPENDENT ALCOHOL DEHYDROGENASE"/>
    <property type="match status" value="1"/>
</dbReference>
<feature type="domain" description="Alcohol dehydrogenase-like N-terminal" evidence="7">
    <location>
        <begin position="21"/>
        <end position="103"/>
    </location>
</feature>
<dbReference type="AlphaFoldDB" id="A0A917SH12"/>
<dbReference type="InterPro" id="IPR011032">
    <property type="entry name" value="GroES-like_sf"/>
</dbReference>
<dbReference type="PANTHER" id="PTHR43350:SF17">
    <property type="entry name" value="NAD-DEPENDENT ALCOHOL DEHYDROGENASE"/>
    <property type="match status" value="1"/>
</dbReference>
<evidence type="ECO:0000313" key="8">
    <source>
        <dbReference type="EMBL" id="GGL76874.1"/>
    </source>
</evidence>
<evidence type="ECO:0000256" key="1">
    <source>
        <dbReference type="ARBA" id="ARBA00001947"/>
    </source>
</evidence>
<keyword evidence="3" id="KW-0479">Metal-binding</keyword>
<dbReference type="GO" id="GO:0046872">
    <property type="term" value="F:metal ion binding"/>
    <property type="evidence" value="ECO:0007669"/>
    <property type="project" value="UniProtKB-KW"/>
</dbReference>
<organism evidence="8 9">
    <name type="scientific">Microlunatus endophyticus</name>
    <dbReference type="NCBI Taxonomy" id="1716077"/>
    <lineage>
        <taxon>Bacteria</taxon>
        <taxon>Bacillati</taxon>
        <taxon>Actinomycetota</taxon>
        <taxon>Actinomycetes</taxon>
        <taxon>Propionibacteriales</taxon>
        <taxon>Propionibacteriaceae</taxon>
        <taxon>Microlunatus</taxon>
    </lineage>
</organism>
<evidence type="ECO:0000256" key="5">
    <source>
        <dbReference type="ARBA" id="ARBA00023002"/>
    </source>
</evidence>
<keyword evidence="9" id="KW-1185">Reference proteome</keyword>
<comment type="cofactor">
    <cofactor evidence="1">
        <name>Zn(2+)</name>
        <dbReference type="ChEBI" id="CHEBI:29105"/>
    </cofactor>
</comment>
<evidence type="ECO:0000259" key="7">
    <source>
        <dbReference type="Pfam" id="PF08240"/>
    </source>
</evidence>
<dbReference type="EMBL" id="BMMZ01000012">
    <property type="protein sequence ID" value="GGL76874.1"/>
    <property type="molecule type" value="Genomic_DNA"/>
</dbReference>
<name>A0A917SH12_9ACTN</name>
<keyword evidence="4" id="KW-0862">Zinc</keyword>
<dbReference type="GO" id="GO:0070403">
    <property type="term" value="F:NAD+ binding"/>
    <property type="evidence" value="ECO:0007669"/>
    <property type="project" value="InterPro"/>
</dbReference>
<evidence type="ECO:0000256" key="2">
    <source>
        <dbReference type="ARBA" id="ARBA00008072"/>
    </source>
</evidence>
<dbReference type="Pfam" id="PF08240">
    <property type="entry name" value="ADH_N"/>
    <property type="match status" value="1"/>
</dbReference>
<protein>
    <submittedName>
        <fullName evidence="8">Alcohol dehydrogenase</fullName>
    </submittedName>
</protein>
<dbReference type="InterPro" id="IPR006176">
    <property type="entry name" value="3-OHacyl-CoA_DH_NAD-bd"/>
</dbReference>